<dbReference type="PROSITE" id="PS00028">
    <property type="entry name" value="ZINC_FINGER_C2H2_1"/>
    <property type="match status" value="1"/>
</dbReference>
<dbReference type="KEGG" id="apln:108738848"/>
<dbReference type="PANTHER" id="PTHR48153">
    <property type="entry name" value="UFM1-SPECIFIC PROTEASE 2"/>
    <property type="match status" value="1"/>
</dbReference>
<evidence type="ECO:0000313" key="22">
    <source>
        <dbReference type="RefSeq" id="XP_025833538.1"/>
    </source>
</evidence>
<protein>
    <recommendedName>
        <fullName evidence="7">Zinc finger-containing ubiquitin peptidase 1</fullName>
        <ecNumber evidence="6">3.4.19.12</ecNumber>
    </recommendedName>
    <alternativeName>
        <fullName evidence="17">Lys-63-specific deubiquitinase ZUFSP</fullName>
    </alternativeName>
    <alternativeName>
        <fullName evidence="16">Zinc finger with UFM1-specific peptidase domain protein</fullName>
    </alternativeName>
</protein>
<comment type="subunit">
    <text evidence="5">Interacts with RPA1 and RPA2.</text>
</comment>
<dbReference type="PANTHER" id="PTHR48153:SF4">
    <property type="entry name" value="UBIQUITIN CARBOXYL-TERMINAL HYDROLASE MUG105"/>
    <property type="match status" value="1"/>
</dbReference>
<dbReference type="InterPro" id="IPR012462">
    <property type="entry name" value="UFSP1/2_DUB_cat"/>
</dbReference>
<dbReference type="OrthoDB" id="288987at2759"/>
<gene>
    <name evidence="22" type="primary">LOC108738848</name>
</gene>
<proteinExistence type="inferred from homology"/>
<keyword evidence="9" id="KW-0479">Metal-binding</keyword>
<dbReference type="SMART" id="SM00355">
    <property type="entry name" value="ZnF_C2H2"/>
    <property type="match status" value="5"/>
</dbReference>
<evidence type="ECO:0000256" key="15">
    <source>
        <dbReference type="ARBA" id="ARBA00023242"/>
    </source>
</evidence>
<evidence type="ECO:0000256" key="19">
    <source>
        <dbReference type="SAM" id="MobiDB-lite"/>
    </source>
</evidence>
<evidence type="ECO:0000256" key="6">
    <source>
        <dbReference type="ARBA" id="ARBA00012759"/>
    </source>
</evidence>
<evidence type="ECO:0000256" key="16">
    <source>
        <dbReference type="ARBA" id="ARBA00029662"/>
    </source>
</evidence>
<evidence type="ECO:0000256" key="1">
    <source>
        <dbReference type="ARBA" id="ARBA00000707"/>
    </source>
</evidence>
<keyword evidence="12 22" id="KW-0378">Hydrolase</keyword>
<comment type="subcellular location">
    <subcellularLocation>
        <location evidence="3">Cytoplasm</location>
    </subcellularLocation>
    <subcellularLocation>
        <location evidence="2">Nucleus</location>
    </subcellularLocation>
</comment>
<dbReference type="Gene3D" id="3.90.70.130">
    <property type="match status" value="1"/>
</dbReference>
<dbReference type="Pfam" id="PF07910">
    <property type="entry name" value="Peptidase_C78"/>
    <property type="match status" value="1"/>
</dbReference>
<evidence type="ECO:0000256" key="7">
    <source>
        <dbReference type="ARBA" id="ARBA00021993"/>
    </source>
</evidence>
<evidence type="ECO:0000256" key="18">
    <source>
        <dbReference type="ARBA" id="ARBA00045669"/>
    </source>
</evidence>
<evidence type="ECO:0000256" key="13">
    <source>
        <dbReference type="ARBA" id="ARBA00022833"/>
    </source>
</evidence>
<dbReference type="GO" id="GO:0004843">
    <property type="term" value="F:cysteine-type deubiquitinase activity"/>
    <property type="evidence" value="ECO:0007669"/>
    <property type="project" value="UniProtKB-EC"/>
</dbReference>
<evidence type="ECO:0000256" key="5">
    <source>
        <dbReference type="ARBA" id="ARBA00011274"/>
    </source>
</evidence>
<evidence type="ECO:0000256" key="10">
    <source>
        <dbReference type="ARBA" id="ARBA00022737"/>
    </source>
</evidence>
<feature type="region of interest" description="Disordered" evidence="19">
    <location>
        <begin position="123"/>
        <end position="143"/>
    </location>
</feature>
<dbReference type="FunFam" id="3.90.70.130:FF:000002">
    <property type="entry name" value="Zinc finger containing ubiquitin peptidase 1"/>
    <property type="match status" value="1"/>
</dbReference>
<evidence type="ECO:0000256" key="14">
    <source>
        <dbReference type="ARBA" id="ARBA00022990"/>
    </source>
</evidence>
<sequence length="597" mass="66285">MASNVPEVNYSCEICGLEGLTEEELRSHTNTEHVEGKGTCPFCQLTTKPSKLLVHVNQAHLDYLTPESENNISFIDDTSPSECNGFTDWSLPSNYSQDLSSNGKNSKQNININNMNYNSKAAFCNGESSPNNSSHGEGSPLRSSLNLKLKSTAPTLQCPMCQYTSLSPGELEEHINRQHFDVTSPSVGHLTGEIFSCPLCIKTYDSAPDLELHVNIEHRDILSPASPSTATCPVCGISLNNDSDSEEAVRHVESHFPAGSPIQLDRAAIKEREQREFEMLRAQYGMDNQGNFREQSVTNMQRAVYAGEMSVADYYERTLGLKAAESYGIDDGSSITRNMVPRVRALSSNAQNVVRTLTCTCVDHYASSYGDRGWGCGYRNAQMLISSLLTHTGYNERLYKLWQGQKPPRSAVPSISRLQNLIEQAWANGFDVQGSEQLGSRLVNTRKWIGATEVVTLLSFLKIRCQLVDFHRPTGPGGTHPELFRWVLRYFENSVGGEFVAPLYLQHQGHSRTIMGIEVHRDGSLVLLVLDPSHSPQQMAQIGDTTTGSSALRVLRKSESAMKAKQYQIVAVVGFIDSEHQYQQSKILRGLRVPQDR</sequence>
<evidence type="ECO:0000313" key="21">
    <source>
        <dbReference type="Proteomes" id="UP000192223"/>
    </source>
</evidence>
<dbReference type="InParanoid" id="A0A7F5RC34"/>
<evidence type="ECO:0000259" key="20">
    <source>
        <dbReference type="PROSITE" id="PS00028"/>
    </source>
</evidence>
<evidence type="ECO:0000256" key="12">
    <source>
        <dbReference type="ARBA" id="ARBA00022801"/>
    </source>
</evidence>
<evidence type="ECO:0000256" key="9">
    <source>
        <dbReference type="ARBA" id="ARBA00022723"/>
    </source>
</evidence>
<comment type="function">
    <text evidence="18">Deubiquitinase with endodeubiquitinase activity that specifically interacts with and cleaves 'Lys-63'-linked long polyubiquitin chains. Shows only weak activity against 'Lys-11' and 'Lys-48'-linked chains. Plays an important role in genome stability pathways, functioning to prevent spontaneous DNA damage and also promote cellular survival in response to exogenous DNA damage. Modulates the ubiquitination status of replication protein A (RPA) complex proteins in response to replication stress.</text>
</comment>
<dbReference type="GO" id="GO:0005737">
    <property type="term" value="C:cytoplasm"/>
    <property type="evidence" value="ECO:0007669"/>
    <property type="project" value="UniProtKB-SubCell"/>
</dbReference>
<keyword evidence="14" id="KW-0007">Acetylation</keyword>
<accession>A0A7F5RC34</accession>
<keyword evidence="13" id="KW-0862">Zinc</keyword>
<keyword evidence="21" id="KW-1185">Reference proteome</keyword>
<comment type="similarity">
    <text evidence="4">Belongs to the peptidase C78 family. ZUFSP subfamily.</text>
</comment>
<dbReference type="GO" id="GO:0071567">
    <property type="term" value="F:deUFMylase activity"/>
    <property type="evidence" value="ECO:0007669"/>
    <property type="project" value="UniProtKB-ARBA"/>
</dbReference>
<dbReference type="AlphaFoldDB" id="A0A7F5RC34"/>
<dbReference type="InterPro" id="IPR013087">
    <property type="entry name" value="Znf_C2H2_type"/>
</dbReference>
<evidence type="ECO:0000256" key="3">
    <source>
        <dbReference type="ARBA" id="ARBA00004496"/>
    </source>
</evidence>
<dbReference type="RefSeq" id="XP_025833538.1">
    <property type="nucleotide sequence ID" value="XM_025977753.1"/>
</dbReference>
<reference evidence="22" key="1">
    <citation type="submission" date="2025-08" db="UniProtKB">
        <authorList>
            <consortium name="RefSeq"/>
        </authorList>
    </citation>
    <scope>IDENTIFICATION</scope>
    <source>
        <tissue evidence="22">Entire body</tissue>
    </source>
</reference>
<evidence type="ECO:0000256" key="17">
    <source>
        <dbReference type="ARBA" id="ARBA00031481"/>
    </source>
</evidence>
<evidence type="ECO:0000256" key="2">
    <source>
        <dbReference type="ARBA" id="ARBA00004123"/>
    </source>
</evidence>
<evidence type="ECO:0000256" key="11">
    <source>
        <dbReference type="ARBA" id="ARBA00022771"/>
    </source>
</evidence>
<dbReference type="GO" id="GO:0005634">
    <property type="term" value="C:nucleus"/>
    <property type="evidence" value="ECO:0007669"/>
    <property type="project" value="UniProtKB-SubCell"/>
</dbReference>
<keyword evidence="10" id="KW-0677">Repeat</keyword>
<feature type="domain" description="C2H2-type" evidence="20">
    <location>
        <begin position="197"/>
        <end position="218"/>
    </location>
</feature>
<evidence type="ECO:0000256" key="4">
    <source>
        <dbReference type="ARBA" id="ARBA00010469"/>
    </source>
</evidence>
<dbReference type="GeneID" id="108738848"/>
<feature type="compositionally biased region" description="Polar residues" evidence="19">
    <location>
        <begin position="126"/>
        <end position="143"/>
    </location>
</feature>
<keyword evidence="11" id="KW-0863">Zinc-finger</keyword>
<dbReference type="Gene3D" id="3.30.160.60">
    <property type="entry name" value="Classic Zinc Finger"/>
    <property type="match status" value="1"/>
</dbReference>
<organism evidence="21 22">
    <name type="scientific">Agrilus planipennis</name>
    <name type="common">Emerald ash borer</name>
    <name type="synonym">Agrilus marcopoli</name>
    <dbReference type="NCBI Taxonomy" id="224129"/>
    <lineage>
        <taxon>Eukaryota</taxon>
        <taxon>Metazoa</taxon>
        <taxon>Ecdysozoa</taxon>
        <taxon>Arthropoda</taxon>
        <taxon>Hexapoda</taxon>
        <taxon>Insecta</taxon>
        <taxon>Pterygota</taxon>
        <taxon>Neoptera</taxon>
        <taxon>Endopterygota</taxon>
        <taxon>Coleoptera</taxon>
        <taxon>Polyphaga</taxon>
        <taxon>Elateriformia</taxon>
        <taxon>Buprestoidea</taxon>
        <taxon>Buprestidae</taxon>
        <taxon>Agrilinae</taxon>
        <taxon>Agrilus</taxon>
    </lineage>
</organism>
<name>A0A7F5RC34_AGRPL</name>
<dbReference type="EC" id="3.4.19.12" evidence="6"/>
<comment type="catalytic activity">
    <reaction evidence="1">
        <text>Thiol-dependent hydrolysis of ester, thioester, amide, peptide and isopeptide bonds formed by the C-terminal Gly of ubiquitin (a 76-residue protein attached to proteins as an intracellular targeting signal).</text>
        <dbReference type="EC" id="3.4.19.12"/>
    </reaction>
</comment>
<dbReference type="GO" id="GO:0008270">
    <property type="term" value="F:zinc ion binding"/>
    <property type="evidence" value="ECO:0007669"/>
    <property type="project" value="UniProtKB-KW"/>
</dbReference>
<keyword evidence="15" id="KW-0539">Nucleus</keyword>
<dbReference type="Proteomes" id="UP000192223">
    <property type="component" value="Unplaced"/>
</dbReference>
<evidence type="ECO:0000256" key="8">
    <source>
        <dbReference type="ARBA" id="ARBA00022490"/>
    </source>
</evidence>
<keyword evidence="8" id="KW-0963">Cytoplasm</keyword>